<keyword evidence="3" id="KW-1185">Reference proteome</keyword>
<dbReference type="InterPro" id="IPR057691">
    <property type="entry name" value="DUF7931"/>
</dbReference>
<accession>A0A1H1MP87</accession>
<gene>
    <name evidence="2" type="ORF">SAMN05216221_0566</name>
</gene>
<feature type="domain" description="DUF7931" evidence="1">
    <location>
        <begin position="61"/>
        <end position="208"/>
    </location>
</feature>
<name>A0A1H1MP87_9PSED</name>
<protein>
    <recommendedName>
        <fullName evidence="1">DUF7931 domain-containing protein</fullName>
    </recommendedName>
</protein>
<proteinExistence type="predicted"/>
<evidence type="ECO:0000313" key="2">
    <source>
        <dbReference type="EMBL" id="SDR88566.1"/>
    </source>
</evidence>
<sequence length="210" mass="23623">MSNAPDSDNDHGSELPALEFRSPGRFAIHNPPAQGVETTVQLEPAPFLLGRHEQTEACSGPEQLRSHALALLRQARHSLCLYTPDLEPWLYDQRAIVETCGQFLRSHPRNRLRILLRDSRRAVGDGHGLLRLARLLTSNCQIRKANPDYPNDEAAFLLVDDCGLLLRPAPPLLSGQAHYRNPVRVRALQRQFDQAWDASLSDPDLRSFLL</sequence>
<organism evidence="2 3">
    <name type="scientific">Pseudomonas oryzae</name>
    <dbReference type="NCBI Taxonomy" id="1392877"/>
    <lineage>
        <taxon>Bacteria</taxon>
        <taxon>Pseudomonadati</taxon>
        <taxon>Pseudomonadota</taxon>
        <taxon>Gammaproteobacteria</taxon>
        <taxon>Pseudomonadales</taxon>
        <taxon>Pseudomonadaceae</taxon>
        <taxon>Pseudomonas</taxon>
    </lineage>
</organism>
<dbReference type="Pfam" id="PF25559">
    <property type="entry name" value="DUF7931"/>
    <property type="match status" value="1"/>
</dbReference>
<dbReference type="AlphaFoldDB" id="A0A1H1MP87"/>
<evidence type="ECO:0000259" key="1">
    <source>
        <dbReference type="Pfam" id="PF25559"/>
    </source>
</evidence>
<dbReference type="EMBL" id="LT629751">
    <property type="protein sequence ID" value="SDR88566.1"/>
    <property type="molecule type" value="Genomic_DNA"/>
</dbReference>
<dbReference type="RefSeq" id="WP_090347519.1">
    <property type="nucleotide sequence ID" value="NZ_LT629751.1"/>
</dbReference>
<dbReference type="OrthoDB" id="6999610at2"/>
<dbReference type="SUPFAM" id="SSF56024">
    <property type="entry name" value="Phospholipase D/nuclease"/>
    <property type="match status" value="1"/>
</dbReference>
<dbReference type="Proteomes" id="UP000243359">
    <property type="component" value="Chromosome I"/>
</dbReference>
<evidence type="ECO:0000313" key="3">
    <source>
        <dbReference type="Proteomes" id="UP000243359"/>
    </source>
</evidence>
<reference evidence="3" key="1">
    <citation type="submission" date="2016-10" db="EMBL/GenBank/DDBJ databases">
        <authorList>
            <person name="Varghese N."/>
            <person name="Submissions S."/>
        </authorList>
    </citation>
    <scope>NUCLEOTIDE SEQUENCE [LARGE SCALE GENOMIC DNA]</scope>
    <source>
        <strain evidence="3">KCTC 32247</strain>
    </source>
</reference>
<dbReference type="STRING" id="1392877.SAMN05216221_0566"/>